<evidence type="ECO:0000313" key="2">
    <source>
        <dbReference type="Proteomes" id="UP001162483"/>
    </source>
</evidence>
<reference evidence="1" key="1">
    <citation type="submission" date="2023-05" db="EMBL/GenBank/DDBJ databases">
        <authorList>
            <person name="Stuckert A."/>
        </authorList>
    </citation>
    <scope>NUCLEOTIDE SEQUENCE</scope>
</reference>
<dbReference type="Proteomes" id="UP001162483">
    <property type="component" value="Unassembled WGS sequence"/>
</dbReference>
<name>A0ABN9A797_9NEOB</name>
<accession>A0ABN9A797</accession>
<comment type="caution">
    <text evidence="1">The sequence shown here is derived from an EMBL/GenBank/DDBJ whole genome shotgun (WGS) entry which is preliminary data.</text>
</comment>
<gene>
    <name evidence="1" type="ORF">SPARVUS_LOCUS73944</name>
</gene>
<dbReference type="EMBL" id="CATNWA010000029">
    <property type="protein sequence ID" value="CAI9531872.1"/>
    <property type="molecule type" value="Genomic_DNA"/>
</dbReference>
<sequence>MCIRSCRKTDRAPPQFLLENIQHHLAFLHSLTVPGPVPFIHWISVLAIMEAQYNMWALP</sequence>
<feature type="non-terminal residue" evidence="1">
    <location>
        <position position="59"/>
    </location>
</feature>
<keyword evidence="2" id="KW-1185">Reference proteome</keyword>
<protein>
    <submittedName>
        <fullName evidence="1">Uncharacterized protein</fullName>
    </submittedName>
</protein>
<proteinExistence type="predicted"/>
<evidence type="ECO:0000313" key="1">
    <source>
        <dbReference type="EMBL" id="CAI9531872.1"/>
    </source>
</evidence>
<organism evidence="1 2">
    <name type="scientific">Staurois parvus</name>
    <dbReference type="NCBI Taxonomy" id="386267"/>
    <lineage>
        <taxon>Eukaryota</taxon>
        <taxon>Metazoa</taxon>
        <taxon>Chordata</taxon>
        <taxon>Craniata</taxon>
        <taxon>Vertebrata</taxon>
        <taxon>Euteleostomi</taxon>
        <taxon>Amphibia</taxon>
        <taxon>Batrachia</taxon>
        <taxon>Anura</taxon>
        <taxon>Neobatrachia</taxon>
        <taxon>Ranoidea</taxon>
        <taxon>Ranidae</taxon>
        <taxon>Staurois</taxon>
    </lineage>
</organism>